<feature type="region of interest" description="Disordered" evidence="1">
    <location>
        <begin position="97"/>
        <end position="131"/>
    </location>
</feature>
<protein>
    <submittedName>
        <fullName evidence="2">Uncharacterized protein</fullName>
    </submittedName>
</protein>
<sequence length="131" mass="15199">MKEKRFEEEDDLHFMPTRDMGTHEDDRKTLNIQQVEISNKQGSSDSTKCLFDDRCFEEAGFEDIILAKGLTENNGHDEDCRIPQFLSDGEILAKVKRNKRNSGIKKDRAVKKPHRRKTCQEEEAQGKQVCQ</sequence>
<comment type="caution">
    <text evidence="2">The sequence shown here is derived from an EMBL/GenBank/DDBJ whole genome shotgun (WGS) entry which is preliminary data.</text>
</comment>
<accession>A0ABU6T8H4</accession>
<evidence type="ECO:0000313" key="2">
    <source>
        <dbReference type="EMBL" id="MED6145006.1"/>
    </source>
</evidence>
<feature type="compositionally biased region" description="Basic residues" evidence="1">
    <location>
        <begin position="97"/>
        <end position="117"/>
    </location>
</feature>
<gene>
    <name evidence="2" type="ORF">PIB30_020819</name>
</gene>
<feature type="region of interest" description="Disordered" evidence="1">
    <location>
        <begin position="1"/>
        <end position="25"/>
    </location>
</feature>
<evidence type="ECO:0000313" key="3">
    <source>
        <dbReference type="Proteomes" id="UP001341840"/>
    </source>
</evidence>
<proteinExistence type="predicted"/>
<dbReference type="EMBL" id="JASCZI010090688">
    <property type="protein sequence ID" value="MED6145006.1"/>
    <property type="molecule type" value="Genomic_DNA"/>
</dbReference>
<dbReference type="Proteomes" id="UP001341840">
    <property type="component" value="Unassembled WGS sequence"/>
</dbReference>
<evidence type="ECO:0000256" key="1">
    <source>
        <dbReference type="SAM" id="MobiDB-lite"/>
    </source>
</evidence>
<name>A0ABU6T8H4_9FABA</name>
<organism evidence="2 3">
    <name type="scientific">Stylosanthes scabra</name>
    <dbReference type="NCBI Taxonomy" id="79078"/>
    <lineage>
        <taxon>Eukaryota</taxon>
        <taxon>Viridiplantae</taxon>
        <taxon>Streptophyta</taxon>
        <taxon>Embryophyta</taxon>
        <taxon>Tracheophyta</taxon>
        <taxon>Spermatophyta</taxon>
        <taxon>Magnoliopsida</taxon>
        <taxon>eudicotyledons</taxon>
        <taxon>Gunneridae</taxon>
        <taxon>Pentapetalae</taxon>
        <taxon>rosids</taxon>
        <taxon>fabids</taxon>
        <taxon>Fabales</taxon>
        <taxon>Fabaceae</taxon>
        <taxon>Papilionoideae</taxon>
        <taxon>50 kb inversion clade</taxon>
        <taxon>dalbergioids sensu lato</taxon>
        <taxon>Dalbergieae</taxon>
        <taxon>Pterocarpus clade</taxon>
        <taxon>Stylosanthes</taxon>
    </lineage>
</organism>
<reference evidence="2 3" key="1">
    <citation type="journal article" date="2023" name="Plants (Basel)">
        <title>Bridging the Gap: Combining Genomics and Transcriptomics Approaches to Understand Stylosanthes scabra, an Orphan Legume from the Brazilian Caatinga.</title>
        <authorList>
            <person name="Ferreira-Neto J.R.C."/>
            <person name="da Silva M.D."/>
            <person name="Binneck E."/>
            <person name="de Melo N.F."/>
            <person name="da Silva R.H."/>
            <person name="de Melo A.L.T.M."/>
            <person name="Pandolfi V."/>
            <person name="Bustamante F.O."/>
            <person name="Brasileiro-Vidal A.C."/>
            <person name="Benko-Iseppon A.M."/>
        </authorList>
    </citation>
    <scope>NUCLEOTIDE SEQUENCE [LARGE SCALE GENOMIC DNA]</scope>
    <source>
        <tissue evidence="2">Leaves</tissue>
    </source>
</reference>
<keyword evidence="3" id="KW-1185">Reference proteome</keyword>